<protein>
    <recommendedName>
        <fullName evidence="2">FHA domain-containing protein</fullName>
    </recommendedName>
</protein>
<dbReference type="InterPro" id="IPR032640">
    <property type="entry name" value="AMPK1_CBM"/>
</dbReference>
<dbReference type="PANTHER" id="PTHR10343">
    <property type="entry name" value="5'-AMP-ACTIVATED PROTEIN KINASE , BETA SUBUNIT"/>
    <property type="match status" value="1"/>
</dbReference>
<dbReference type="SUPFAM" id="SSF81296">
    <property type="entry name" value="E set domains"/>
    <property type="match status" value="1"/>
</dbReference>
<sequence>MARDEDANGASFGPDHYCFQREASSNVEVEDRFREVASVVSKLVNSGSTTSEAVQEAETRYGGDLNIIAGESWDFGGNVQDVLVLGCAISTEEILIFMENVGSTPITAAPRLSDMKSLSPNSKEGILWELSDMAKRLPSETIRDEELSDVKYFKDLSSWGGSALFRLRILTPDETTSEAIHESRVDALLRVQSITSKEEASRNLIVAEIVGVLDDSRALVRVVHNLAVLAMPTDRDMPIEVGKLMRDLVYLVTIVTGSVEAGLKLGWLLEILARLGSGAKAVDFAREFLRNDQPPVAVIACGTNSSQVPWRGEMAAMAENLANALDDLGWIVVLVTCCGPKDTLANATKLGRGREGGACDVFALKNSAVSSAHSHYVVRTVHSIWEAPKAERSDLCRLFAQEGLKTLKEEKIRPGAVFSCGWAATQFPELRFGRGFEGNEGASLSQFFASTEFVHLVEPHDIGSVQFEGGQDGTLLALEACRSWGTIGMPELWAEQSESVKKKLKLILKDREQDGFHCRIGCVIDQRAALISHLAARKELVRRNLVSGADNQAVVCIQLSVVGRSDGASAQAVDKTLKEIEGMILGPKGGSFMFLFVPSSPSSTLASPASSWLISPSTSTQPYPGLAQLRRNYPKRVAIVPADLRRYAFTGADCVLLSDSSRAFTNGLRGIGTKVLFASDADWIKRLSSMGQLSSRSQPARAAVVATALPLQSVVESWSEQLQIMLKHVPVSFPADFKYELEATQKASWAFLDSRTSRIDVTRLGAKRVNLVGSFNDWSGQLQMTGSPKDGKFRIKLRLPRRKHLFKLVVDGEWTTDSRNPEEIDANGFKNNYIVVS</sequence>
<evidence type="ECO:0000313" key="3">
    <source>
        <dbReference type="EMBL" id="CAE0064159.1"/>
    </source>
</evidence>
<dbReference type="EMBL" id="HBHW01041821">
    <property type="protein sequence ID" value="CAE0064159.1"/>
    <property type="molecule type" value="Transcribed_RNA"/>
</dbReference>
<name>A0A7S3A7L8_9RHOD</name>
<dbReference type="AlphaFoldDB" id="A0A7S3A7L8"/>
<dbReference type="Gene3D" id="2.60.40.10">
    <property type="entry name" value="Immunoglobulins"/>
    <property type="match status" value="1"/>
</dbReference>
<dbReference type="InterPro" id="IPR013783">
    <property type="entry name" value="Ig-like_fold"/>
</dbReference>
<dbReference type="InterPro" id="IPR000253">
    <property type="entry name" value="FHA_dom"/>
</dbReference>
<feature type="domain" description="FHA" evidence="2">
    <location>
        <begin position="348"/>
        <end position="373"/>
    </location>
</feature>
<gene>
    <name evidence="3" type="ORF">RMAR00112_LOCUS32231</name>
</gene>
<proteinExistence type="inferred from homology"/>
<evidence type="ECO:0000259" key="2">
    <source>
        <dbReference type="PROSITE" id="PS50006"/>
    </source>
</evidence>
<dbReference type="InterPro" id="IPR014756">
    <property type="entry name" value="Ig_E-set"/>
</dbReference>
<organism evidence="3">
    <name type="scientific">Rhodosorus marinus</name>
    <dbReference type="NCBI Taxonomy" id="101924"/>
    <lineage>
        <taxon>Eukaryota</taxon>
        <taxon>Rhodophyta</taxon>
        <taxon>Stylonematophyceae</taxon>
        <taxon>Stylonematales</taxon>
        <taxon>Stylonemataceae</taxon>
        <taxon>Rhodosorus</taxon>
    </lineage>
</organism>
<dbReference type="CDD" id="cd02859">
    <property type="entry name" value="E_set_AMPKbeta_like_N"/>
    <property type="match status" value="1"/>
</dbReference>
<dbReference type="InterPro" id="IPR050827">
    <property type="entry name" value="CRP1_MDG1_kinase"/>
</dbReference>
<accession>A0A7S3A7L8</accession>
<reference evidence="3" key="1">
    <citation type="submission" date="2021-01" db="EMBL/GenBank/DDBJ databases">
        <authorList>
            <person name="Corre E."/>
            <person name="Pelletier E."/>
            <person name="Niang G."/>
            <person name="Scheremetjew M."/>
            <person name="Finn R."/>
            <person name="Kale V."/>
            <person name="Holt S."/>
            <person name="Cochrane G."/>
            <person name="Meng A."/>
            <person name="Brown T."/>
            <person name="Cohen L."/>
        </authorList>
    </citation>
    <scope>NUCLEOTIDE SEQUENCE</scope>
    <source>
        <strain evidence="3">CCMP 769</strain>
    </source>
</reference>
<evidence type="ECO:0000256" key="1">
    <source>
        <dbReference type="ARBA" id="ARBA00010926"/>
    </source>
</evidence>
<comment type="similarity">
    <text evidence="1">Belongs to the 5'-AMP-activated protein kinase beta subunit family.</text>
</comment>
<dbReference type="PANTHER" id="PTHR10343:SF84">
    <property type="entry name" value="5'-AMP-ACTIVATED PROTEIN KINASE SUBUNIT BETA-1"/>
    <property type="match status" value="1"/>
</dbReference>
<dbReference type="PROSITE" id="PS50006">
    <property type="entry name" value="FHA_DOMAIN"/>
    <property type="match status" value="1"/>
</dbReference>
<dbReference type="Pfam" id="PF16561">
    <property type="entry name" value="AMPK1_CBM"/>
    <property type="match status" value="1"/>
</dbReference>